<evidence type="ECO:0000313" key="1">
    <source>
        <dbReference type="EMBL" id="KAK4213663.1"/>
    </source>
</evidence>
<dbReference type="EMBL" id="MU858105">
    <property type="protein sequence ID" value="KAK4213663.1"/>
    <property type="molecule type" value="Genomic_DNA"/>
</dbReference>
<dbReference type="Proteomes" id="UP001301769">
    <property type="component" value="Unassembled WGS sequence"/>
</dbReference>
<sequence>MQKEERLEEPLKLTLELGVDTVTESLGLLMEKAGGIRNLLGLGNGVRLYRLRGSISVKWPVFLSSGTIDTFGITTSIGINQDRYDATLIMDPTPANTLIQFVAPKLDMGHISGFIVSALDKEFETLKGSIIPFHGVDIYSSAGITYLRVFYPRGIRFKGEVRIFEWSAAMDAALSTMDFTFKSKMKNFRLGPLIVRCANPEEEGAVLDVEG</sequence>
<reference evidence="1" key="2">
    <citation type="submission" date="2023-05" db="EMBL/GenBank/DDBJ databases">
        <authorList>
            <consortium name="Lawrence Berkeley National Laboratory"/>
            <person name="Steindorff A."/>
            <person name="Hensen N."/>
            <person name="Bonometti L."/>
            <person name="Westerberg I."/>
            <person name="Brannstrom I.O."/>
            <person name="Guillou S."/>
            <person name="Cros-Aarteil S."/>
            <person name="Calhoun S."/>
            <person name="Haridas S."/>
            <person name="Kuo A."/>
            <person name="Mondo S."/>
            <person name="Pangilinan J."/>
            <person name="Riley R."/>
            <person name="Labutti K."/>
            <person name="Andreopoulos B."/>
            <person name="Lipzen A."/>
            <person name="Chen C."/>
            <person name="Yanf M."/>
            <person name="Daum C."/>
            <person name="Ng V."/>
            <person name="Clum A."/>
            <person name="Ohm R."/>
            <person name="Martin F."/>
            <person name="Silar P."/>
            <person name="Natvig D."/>
            <person name="Lalanne C."/>
            <person name="Gautier V."/>
            <person name="Ament-Velasquez S.L."/>
            <person name="Kruys A."/>
            <person name="Hutchinson M.I."/>
            <person name="Powell A.J."/>
            <person name="Barry K."/>
            <person name="Miller A.N."/>
            <person name="Grigoriev I.V."/>
            <person name="Debuchy R."/>
            <person name="Gladieux P."/>
            <person name="Thoren M.H."/>
            <person name="Johannesson H."/>
        </authorList>
    </citation>
    <scope>NUCLEOTIDE SEQUENCE</scope>
    <source>
        <strain evidence="1">PSN293</strain>
    </source>
</reference>
<keyword evidence="2" id="KW-1185">Reference proteome</keyword>
<protein>
    <submittedName>
        <fullName evidence="1">Uncharacterized protein</fullName>
    </submittedName>
</protein>
<organism evidence="1 2">
    <name type="scientific">Rhypophila decipiens</name>
    <dbReference type="NCBI Taxonomy" id="261697"/>
    <lineage>
        <taxon>Eukaryota</taxon>
        <taxon>Fungi</taxon>
        <taxon>Dikarya</taxon>
        <taxon>Ascomycota</taxon>
        <taxon>Pezizomycotina</taxon>
        <taxon>Sordariomycetes</taxon>
        <taxon>Sordariomycetidae</taxon>
        <taxon>Sordariales</taxon>
        <taxon>Naviculisporaceae</taxon>
        <taxon>Rhypophila</taxon>
    </lineage>
</organism>
<accession>A0AAN6Y6Q2</accession>
<comment type="caution">
    <text evidence="1">The sequence shown here is derived from an EMBL/GenBank/DDBJ whole genome shotgun (WGS) entry which is preliminary data.</text>
</comment>
<evidence type="ECO:0000313" key="2">
    <source>
        <dbReference type="Proteomes" id="UP001301769"/>
    </source>
</evidence>
<dbReference type="AlphaFoldDB" id="A0AAN6Y6Q2"/>
<gene>
    <name evidence="1" type="ORF">QBC37DRAFT_463558</name>
</gene>
<name>A0AAN6Y6Q2_9PEZI</name>
<reference evidence="1" key="1">
    <citation type="journal article" date="2023" name="Mol. Phylogenet. Evol.">
        <title>Genome-scale phylogeny and comparative genomics of the fungal order Sordariales.</title>
        <authorList>
            <person name="Hensen N."/>
            <person name="Bonometti L."/>
            <person name="Westerberg I."/>
            <person name="Brannstrom I.O."/>
            <person name="Guillou S."/>
            <person name="Cros-Aarteil S."/>
            <person name="Calhoun S."/>
            <person name="Haridas S."/>
            <person name="Kuo A."/>
            <person name="Mondo S."/>
            <person name="Pangilinan J."/>
            <person name="Riley R."/>
            <person name="LaButti K."/>
            <person name="Andreopoulos B."/>
            <person name="Lipzen A."/>
            <person name="Chen C."/>
            <person name="Yan M."/>
            <person name="Daum C."/>
            <person name="Ng V."/>
            <person name="Clum A."/>
            <person name="Steindorff A."/>
            <person name="Ohm R.A."/>
            <person name="Martin F."/>
            <person name="Silar P."/>
            <person name="Natvig D.O."/>
            <person name="Lalanne C."/>
            <person name="Gautier V."/>
            <person name="Ament-Velasquez S.L."/>
            <person name="Kruys A."/>
            <person name="Hutchinson M.I."/>
            <person name="Powell A.J."/>
            <person name="Barry K."/>
            <person name="Miller A.N."/>
            <person name="Grigoriev I.V."/>
            <person name="Debuchy R."/>
            <person name="Gladieux P."/>
            <person name="Hiltunen Thoren M."/>
            <person name="Johannesson H."/>
        </authorList>
    </citation>
    <scope>NUCLEOTIDE SEQUENCE</scope>
    <source>
        <strain evidence="1">PSN293</strain>
    </source>
</reference>
<proteinExistence type="predicted"/>